<accession>A0A6J3M3Y2</accession>
<gene>
    <name evidence="2" type="ORF">K489DRAFT_215774</name>
</gene>
<reference evidence="2" key="3">
    <citation type="submission" date="2025-08" db="UniProtKB">
        <authorList>
            <consortium name="RefSeq"/>
        </authorList>
    </citation>
    <scope>IDENTIFICATION</scope>
    <source>
        <strain evidence="2">CBS 342.82</strain>
    </source>
</reference>
<protein>
    <submittedName>
        <fullName evidence="2">Uncharacterized protein</fullName>
    </submittedName>
</protein>
<dbReference type="Proteomes" id="UP000504637">
    <property type="component" value="Unplaced"/>
</dbReference>
<evidence type="ECO:0000313" key="1">
    <source>
        <dbReference type="Proteomes" id="UP000504637"/>
    </source>
</evidence>
<dbReference type="RefSeq" id="XP_033459782.1">
    <property type="nucleotide sequence ID" value="XM_033599692.1"/>
</dbReference>
<organism evidence="2">
    <name type="scientific">Dissoconium aciculare CBS 342.82</name>
    <dbReference type="NCBI Taxonomy" id="1314786"/>
    <lineage>
        <taxon>Eukaryota</taxon>
        <taxon>Fungi</taxon>
        <taxon>Dikarya</taxon>
        <taxon>Ascomycota</taxon>
        <taxon>Pezizomycotina</taxon>
        <taxon>Dothideomycetes</taxon>
        <taxon>Dothideomycetidae</taxon>
        <taxon>Mycosphaerellales</taxon>
        <taxon>Dissoconiaceae</taxon>
        <taxon>Dissoconium</taxon>
    </lineage>
</organism>
<keyword evidence="1" id="KW-1185">Reference proteome</keyword>
<reference evidence="2" key="1">
    <citation type="submission" date="2020-01" db="EMBL/GenBank/DDBJ databases">
        <authorList>
            <consortium name="DOE Joint Genome Institute"/>
            <person name="Haridas S."/>
            <person name="Albert R."/>
            <person name="Binder M."/>
            <person name="Bloem J."/>
            <person name="Labutti K."/>
            <person name="Salamov A."/>
            <person name="Andreopoulos B."/>
            <person name="Baker S.E."/>
            <person name="Barry K."/>
            <person name="Bills G."/>
            <person name="Bluhm B.H."/>
            <person name="Cannon C."/>
            <person name="Castanera R."/>
            <person name="Culley D.E."/>
            <person name="Daum C."/>
            <person name="Ezra D."/>
            <person name="Gonzalez J.B."/>
            <person name="Henrissat B."/>
            <person name="Kuo A."/>
            <person name="Liang C."/>
            <person name="Lipzen A."/>
            <person name="Lutzoni F."/>
            <person name="Magnuson J."/>
            <person name="Mondo S."/>
            <person name="Nolan M."/>
            <person name="Ohm R."/>
            <person name="Pangilinan J."/>
            <person name="Park H.-J."/>
            <person name="Ramirez L."/>
            <person name="Alfaro M."/>
            <person name="Sun H."/>
            <person name="Tritt A."/>
            <person name="Yoshinaga Y."/>
            <person name="Zwiers L.-H."/>
            <person name="Turgeon B.G."/>
            <person name="Goodwin S.B."/>
            <person name="Spatafora J.W."/>
            <person name="Crous P.W."/>
            <person name="Grigoriev I.V."/>
        </authorList>
    </citation>
    <scope>NUCLEOTIDE SEQUENCE</scope>
    <source>
        <strain evidence="2">CBS 342.82</strain>
    </source>
</reference>
<sequence length="115" mass="13276">MRSPGMVDAGIRRLVGKRVECMLKACTFITRPASQQQQQHPAHRRHRRFSFLPPFLLPYTKLIITALPQIASFLTLSLQPTRRTPSTFDGRQDRCCSSTARAQHHPLCHLHYTRQ</sequence>
<dbReference type="AlphaFoldDB" id="A0A6J3M3Y2"/>
<dbReference type="GeneID" id="54357491"/>
<evidence type="ECO:0000313" key="2">
    <source>
        <dbReference type="RefSeq" id="XP_033459782.1"/>
    </source>
</evidence>
<reference evidence="2" key="2">
    <citation type="submission" date="2020-04" db="EMBL/GenBank/DDBJ databases">
        <authorList>
            <consortium name="NCBI Genome Project"/>
        </authorList>
    </citation>
    <scope>NUCLEOTIDE SEQUENCE</scope>
    <source>
        <strain evidence="2">CBS 342.82</strain>
    </source>
</reference>
<proteinExistence type="predicted"/>
<name>A0A6J3M3Y2_9PEZI</name>